<sequence>MRVTDSFRSRVFSSQAIVSERVSFHLSSLFFFSFHSSSVKITEQFRNQIIQIHIKTPLVPPRIFSGLLLEFKNQSLSLF</sequence>
<comment type="caution">
    <text evidence="1">The sequence shown here is derived from an EMBL/GenBank/DDBJ whole genome shotgun (WGS) entry which is preliminary data.</text>
</comment>
<reference evidence="1 2" key="1">
    <citation type="submission" date="2024-01" db="EMBL/GenBank/DDBJ databases">
        <title>The genomes of 5 underutilized Papilionoideae crops provide insights into root nodulation and disease resistanc.</title>
        <authorList>
            <person name="Jiang F."/>
        </authorList>
    </citation>
    <scope>NUCLEOTIDE SEQUENCE [LARGE SCALE GENOMIC DNA]</scope>
    <source>
        <strain evidence="1">DUOXIRENSHENG_FW03</strain>
        <tissue evidence="1">Leaves</tissue>
    </source>
</reference>
<keyword evidence="2" id="KW-1185">Reference proteome</keyword>
<organism evidence="1 2">
    <name type="scientific">Psophocarpus tetragonolobus</name>
    <name type="common">Winged bean</name>
    <name type="synonym">Dolichos tetragonolobus</name>
    <dbReference type="NCBI Taxonomy" id="3891"/>
    <lineage>
        <taxon>Eukaryota</taxon>
        <taxon>Viridiplantae</taxon>
        <taxon>Streptophyta</taxon>
        <taxon>Embryophyta</taxon>
        <taxon>Tracheophyta</taxon>
        <taxon>Spermatophyta</taxon>
        <taxon>Magnoliopsida</taxon>
        <taxon>eudicotyledons</taxon>
        <taxon>Gunneridae</taxon>
        <taxon>Pentapetalae</taxon>
        <taxon>rosids</taxon>
        <taxon>fabids</taxon>
        <taxon>Fabales</taxon>
        <taxon>Fabaceae</taxon>
        <taxon>Papilionoideae</taxon>
        <taxon>50 kb inversion clade</taxon>
        <taxon>NPAAA clade</taxon>
        <taxon>indigoferoid/millettioid clade</taxon>
        <taxon>Phaseoleae</taxon>
        <taxon>Psophocarpus</taxon>
    </lineage>
</organism>
<name>A0AAN9XET7_PSOTE</name>
<dbReference type="AlphaFoldDB" id="A0AAN9XET7"/>
<gene>
    <name evidence="1" type="ORF">VNO78_25174</name>
</gene>
<evidence type="ECO:0000313" key="1">
    <source>
        <dbReference type="EMBL" id="KAK7389878.1"/>
    </source>
</evidence>
<evidence type="ECO:0000313" key="2">
    <source>
        <dbReference type="Proteomes" id="UP001386955"/>
    </source>
</evidence>
<proteinExistence type="predicted"/>
<dbReference type="Proteomes" id="UP001386955">
    <property type="component" value="Unassembled WGS sequence"/>
</dbReference>
<protein>
    <submittedName>
        <fullName evidence="1">Uncharacterized protein</fullName>
    </submittedName>
</protein>
<accession>A0AAN9XET7</accession>
<dbReference type="EMBL" id="JAYMYS010000006">
    <property type="protein sequence ID" value="KAK7389878.1"/>
    <property type="molecule type" value="Genomic_DNA"/>
</dbReference>